<dbReference type="HAMAP" id="MF_00267">
    <property type="entry name" value="MinC"/>
    <property type="match status" value="1"/>
</dbReference>
<comment type="function">
    <text evidence="2">Cell division inhibitor that blocks the formation of polar Z ring septums. Rapidly oscillates between the poles of the cell to destabilize FtsZ filaments that have formed before they mature into polar Z rings. Prevents FtsZ polymerization.</text>
</comment>
<protein>
    <recommendedName>
        <fullName evidence="2">Probable septum site-determining protein MinC</fullName>
    </recommendedName>
</protein>
<comment type="subunit">
    <text evidence="1 2">Interacts with MinD and FtsZ.</text>
</comment>
<dbReference type="Pfam" id="PF03775">
    <property type="entry name" value="MinC_C"/>
    <property type="match status" value="1"/>
</dbReference>
<sequence>MIQENVIEFKGTKKGILICIKPQYDFEVIKEQLISKIEKTQSFFKGAKIFDIYCDTLTTEEKEELQILMATRYKIHVLKPEEREALNKTESTEEIFAGVIEGKTKFIQGTLRSGQNISYKGNVVVLGDVNPGAQITAYGNIIVMGSLRGVAHAGANGNMDACVAAFHLDPTQLRISDVITRAPDGDYEKPKIPELARVKGNMVYIEPYLNKK</sequence>
<accession>A0ABS6G5E7</accession>
<comment type="similarity">
    <text evidence="2">Belongs to the MinC family.</text>
</comment>
<name>A0ABS6G5E7_9FIRM</name>
<proteinExistence type="inferred from homology"/>
<dbReference type="InterPro" id="IPR013033">
    <property type="entry name" value="MinC"/>
</dbReference>
<keyword evidence="2" id="KW-0717">Septation</keyword>
<dbReference type="InterPro" id="IPR007874">
    <property type="entry name" value="MinC_N"/>
</dbReference>
<evidence type="ECO:0000313" key="5">
    <source>
        <dbReference type="EMBL" id="MBU5677705.1"/>
    </source>
</evidence>
<keyword evidence="2" id="KW-0131">Cell cycle</keyword>
<evidence type="ECO:0000259" key="3">
    <source>
        <dbReference type="Pfam" id="PF03775"/>
    </source>
</evidence>
<evidence type="ECO:0000256" key="1">
    <source>
        <dbReference type="ARBA" id="ARBA00046874"/>
    </source>
</evidence>
<dbReference type="Proteomes" id="UP000779508">
    <property type="component" value="Unassembled WGS sequence"/>
</dbReference>
<dbReference type="InterPro" id="IPR005526">
    <property type="entry name" value="Septum_form_inhib_MinC_C"/>
</dbReference>
<evidence type="ECO:0000313" key="6">
    <source>
        <dbReference type="Proteomes" id="UP000779508"/>
    </source>
</evidence>
<keyword evidence="6" id="KW-1185">Reference proteome</keyword>
<evidence type="ECO:0000259" key="4">
    <source>
        <dbReference type="Pfam" id="PF05209"/>
    </source>
</evidence>
<gene>
    <name evidence="2 5" type="primary">minC</name>
    <name evidence="5" type="ORF">KQI88_14890</name>
</gene>
<feature type="domain" description="Septum formation inhibitor MinC C-terminal" evidence="3">
    <location>
        <begin position="106"/>
        <end position="205"/>
    </location>
</feature>
<organism evidence="5 6">
    <name type="scientific">Alkaliphilus flagellatus</name>
    <dbReference type="NCBI Taxonomy" id="2841507"/>
    <lineage>
        <taxon>Bacteria</taxon>
        <taxon>Bacillati</taxon>
        <taxon>Bacillota</taxon>
        <taxon>Clostridia</taxon>
        <taxon>Peptostreptococcales</taxon>
        <taxon>Natronincolaceae</taxon>
        <taxon>Alkaliphilus</taxon>
    </lineage>
</organism>
<dbReference type="RefSeq" id="WP_216418651.1">
    <property type="nucleotide sequence ID" value="NZ_JAHLQK010000006.1"/>
</dbReference>
<feature type="domain" description="Septum formation inhibitor MinC N-terminal" evidence="4">
    <location>
        <begin position="7"/>
        <end position="70"/>
    </location>
</feature>
<dbReference type="NCBIfam" id="TIGR01222">
    <property type="entry name" value="minC"/>
    <property type="match status" value="1"/>
</dbReference>
<evidence type="ECO:0000256" key="2">
    <source>
        <dbReference type="HAMAP-Rule" id="MF_00267"/>
    </source>
</evidence>
<dbReference type="Pfam" id="PF05209">
    <property type="entry name" value="MinC_N"/>
    <property type="match status" value="1"/>
</dbReference>
<reference evidence="5 6" key="1">
    <citation type="submission" date="2021-06" db="EMBL/GenBank/DDBJ databases">
        <authorList>
            <person name="Sun Q."/>
            <person name="Li D."/>
        </authorList>
    </citation>
    <scope>NUCLEOTIDE SEQUENCE [LARGE SCALE GENOMIC DNA]</scope>
    <source>
        <strain evidence="5 6">MSJ-5</strain>
    </source>
</reference>
<dbReference type="PANTHER" id="PTHR34108:SF1">
    <property type="entry name" value="SEPTUM SITE-DETERMINING PROTEIN MINC"/>
    <property type="match status" value="1"/>
</dbReference>
<keyword evidence="2" id="KW-0132">Cell division</keyword>
<dbReference type="EMBL" id="JAHLQK010000006">
    <property type="protein sequence ID" value="MBU5677705.1"/>
    <property type="molecule type" value="Genomic_DNA"/>
</dbReference>
<dbReference type="PANTHER" id="PTHR34108">
    <property type="entry name" value="SEPTUM SITE-DETERMINING PROTEIN MINC"/>
    <property type="match status" value="1"/>
</dbReference>
<comment type="caution">
    <text evidence="5">The sequence shown here is derived from an EMBL/GenBank/DDBJ whole genome shotgun (WGS) entry which is preliminary data.</text>
</comment>